<evidence type="ECO:0000256" key="1">
    <source>
        <dbReference type="SAM" id="MobiDB-lite"/>
    </source>
</evidence>
<keyword evidence="3" id="KW-1185">Reference proteome</keyword>
<gene>
    <name evidence="2" type="ORF">LIER_01459</name>
</gene>
<organism evidence="2 3">
    <name type="scientific">Lithospermum erythrorhizon</name>
    <name type="common">Purple gromwell</name>
    <name type="synonym">Lithospermum officinale var. erythrorhizon</name>
    <dbReference type="NCBI Taxonomy" id="34254"/>
    <lineage>
        <taxon>Eukaryota</taxon>
        <taxon>Viridiplantae</taxon>
        <taxon>Streptophyta</taxon>
        <taxon>Embryophyta</taxon>
        <taxon>Tracheophyta</taxon>
        <taxon>Spermatophyta</taxon>
        <taxon>Magnoliopsida</taxon>
        <taxon>eudicotyledons</taxon>
        <taxon>Gunneridae</taxon>
        <taxon>Pentapetalae</taxon>
        <taxon>asterids</taxon>
        <taxon>lamiids</taxon>
        <taxon>Boraginales</taxon>
        <taxon>Boraginaceae</taxon>
        <taxon>Boraginoideae</taxon>
        <taxon>Lithospermeae</taxon>
        <taxon>Lithospermum</taxon>
    </lineage>
</organism>
<proteinExistence type="predicted"/>
<evidence type="ECO:0000313" key="3">
    <source>
        <dbReference type="Proteomes" id="UP001454036"/>
    </source>
</evidence>
<feature type="region of interest" description="Disordered" evidence="1">
    <location>
        <begin position="91"/>
        <end position="122"/>
    </location>
</feature>
<dbReference type="EMBL" id="BAABME010000141">
    <property type="protein sequence ID" value="GAA0140031.1"/>
    <property type="molecule type" value="Genomic_DNA"/>
</dbReference>
<dbReference type="Proteomes" id="UP001454036">
    <property type="component" value="Unassembled WGS sequence"/>
</dbReference>
<evidence type="ECO:0000313" key="2">
    <source>
        <dbReference type="EMBL" id="GAA0140031.1"/>
    </source>
</evidence>
<reference evidence="2 3" key="1">
    <citation type="submission" date="2024-01" db="EMBL/GenBank/DDBJ databases">
        <title>The complete chloroplast genome sequence of Lithospermum erythrorhizon: insights into the phylogenetic relationship among Boraginaceae species and the maternal lineages of purple gromwells.</title>
        <authorList>
            <person name="Okada T."/>
            <person name="Watanabe K."/>
        </authorList>
    </citation>
    <scope>NUCLEOTIDE SEQUENCE [LARGE SCALE GENOMIC DNA]</scope>
</reference>
<comment type="caution">
    <text evidence="2">The sequence shown here is derived from an EMBL/GenBank/DDBJ whole genome shotgun (WGS) entry which is preliminary data.</text>
</comment>
<name>A0AAV3NND1_LITER</name>
<accession>A0AAV3NND1</accession>
<dbReference type="AlphaFoldDB" id="A0AAV3NND1"/>
<sequence length="184" mass="20406">MQFFAMVDRQFEAKVEIVRSDNVFYENEFPYASSSTIVPSTTSSPMPITIDYASEYTESESDDGDVEAIEVVDEDDRVSFEPRVKLPALAPIPELHQPTPGLTADSVGQQGDPDLQGSAGAAEDGRLVVSDEFVELGRGRRVKTLYVRLQDKIGHINFLADITACIESNSYKEAVQHAEWRKAM</sequence>
<protein>
    <submittedName>
        <fullName evidence="2">Uncharacterized protein</fullName>
    </submittedName>
</protein>